<dbReference type="STRING" id="47855.GA0070606_0777"/>
<feature type="transmembrane region" description="Helical" evidence="2">
    <location>
        <begin position="184"/>
        <end position="202"/>
    </location>
</feature>
<feature type="transmembrane region" description="Helical" evidence="2">
    <location>
        <begin position="118"/>
        <end position="139"/>
    </location>
</feature>
<protein>
    <submittedName>
        <fullName evidence="3">Uncharacterized protein</fullName>
    </submittedName>
</protein>
<dbReference type="EMBL" id="FMHZ01000002">
    <property type="protein sequence ID" value="SCL45523.1"/>
    <property type="molecule type" value="Genomic_DNA"/>
</dbReference>
<reference evidence="4" key="1">
    <citation type="submission" date="2016-06" db="EMBL/GenBank/DDBJ databases">
        <authorList>
            <person name="Varghese N."/>
            <person name="Submissions Spin"/>
        </authorList>
    </citation>
    <scope>NUCLEOTIDE SEQUENCE [LARGE SCALE GENOMIC DNA]</scope>
    <source>
        <strain evidence="4">DSM 43903</strain>
    </source>
</reference>
<evidence type="ECO:0000313" key="3">
    <source>
        <dbReference type="EMBL" id="SCL45523.1"/>
    </source>
</evidence>
<evidence type="ECO:0000256" key="2">
    <source>
        <dbReference type="SAM" id="Phobius"/>
    </source>
</evidence>
<keyword evidence="4" id="KW-1185">Reference proteome</keyword>
<evidence type="ECO:0000313" key="4">
    <source>
        <dbReference type="Proteomes" id="UP000199001"/>
    </source>
</evidence>
<keyword evidence="2" id="KW-0472">Membrane</keyword>
<keyword evidence="2" id="KW-1133">Transmembrane helix</keyword>
<dbReference type="RefSeq" id="WP_245724559.1">
    <property type="nucleotide sequence ID" value="NZ_FMHZ01000002.1"/>
</dbReference>
<feature type="transmembrane region" description="Helical" evidence="2">
    <location>
        <begin position="93"/>
        <end position="112"/>
    </location>
</feature>
<name>A0A1C6TV30_9ACTN</name>
<accession>A0A1C6TV30</accession>
<feature type="transmembrane region" description="Helical" evidence="2">
    <location>
        <begin position="269"/>
        <end position="290"/>
    </location>
</feature>
<feature type="region of interest" description="Disordered" evidence="1">
    <location>
        <begin position="1"/>
        <end position="22"/>
    </location>
</feature>
<evidence type="ECO:0000256" key="1">
    <source>
        <dbReference type="SAM" id="MobiDB-lite"/>
    </source>
</evidence>
<sequence>MTETMTNTSPRAPHAGHARPDRPRAALVRHLLEMALAMIAGMVLLGPLRTAVGAAVGLAPAFERPDVGALLMATDMSVGMAVWMRYRRHSWPAVGEMTAAMYLPILVLLVPFEAGLLGADALLVGGHLLMLPAMVLAALRRRDEYARHPADAPAVARHRLVAALARRWPTGLALLLTLEMLLSPAVPPAPILLVLPAAYLVIGAVRGRLGGPRMIALQLAGLVVWSALALAALTVDGALAGWLVAAGWLGHAAWDVAHHRANRVVPRGYAEWCAVFDTCVGLAVVLAVLAR</sequence>
<feature type="compositionally biased region" description="Polar residues" evidence="1">
    <location>
        <begin position="1"/>
        <end position="10"/>
    </location>
</feature>
<dbReference type="Proteomes" id="UP000199001">
    <property type="component" value="Unassembled WGS sequence"/>
</dbReference>
<organism evidence="3 4">
    <name type="scientific">Micromonospora citrea</name>
    <dbReference type="NCBI Taxonomy" id="47855"/>
    <lineage>
        <taxon>Bacteria</taxon>
        <taxon>Bacillati</taxon>
        <taxon>Actinomycetota</taxon>
        <taxon>Actinomycetes</taxon>
        <taxon>Micromonosporales</taxon>
        <taxon>Micromonosporaceae</taxon>
        <taxon>Micromonospora</taxon>
    </lineage>
</organism>
<gene>
    <name evidence="3" type="ORF">GA0070606_0777</name>
</gene>
<proteinExistence type="predicted"/>
<feature type="transmembrane region" description="Helical" evidence="2">
    <location>
        <begin position="214"/>
        <end position="233"/>
    </location>
</feature>
<keyword evidence="2" id="KW-0812">Transmembrane</keyword>
<feature type="transmembrane region" description="Helical" evidence="2">
    <location>
        <begin position="160"/>
        <end position="178"/>
    </location>
</feature>
<dbReference type="AlphaFoldDB" id="A0A1C6TV30"/>